<name>A0A650CK15_SULOH</name>
<keyword evidence="4" id="KW-1185">Reference proteome</keyword>
<dbReference type="InterPro" id="IPR020846">
    <property type="entry name" value="MFS_dom"/>
</dbReference>
<dbReference type="SUPFAM" id="SSF103473">
    <property type="entry name" value="MFS general substrate transporter"/>
    <property type="match status" value="1"/>
</dbReference>
<feature type="transmembrane region" description="Helical" evidence="1">
    <location>
        <begin position="326"/>
        <end position="343"/>
    </location>
</feature>
<feature type="transmembrane region" description="Helical" evidence="1">
    <location>
        <begin position="131"/>
        <end position="154"/>
    </location>
</feature>
<reference evidence="3 4" key="1">
    <citation type="submission" date="2019-10" db="EMBL/GenBank/DDBJ databases">
        <title>Genome Sequences from Six Type Strain Members of the Archaeal Family Sulfolobaceae: Acidianus ambivalens, Acidianus infernus, Metallosphaera prunae, Stygiolobus azoricus, Sulfolobus metallicus, and Sulfurisphaera ohwakuensis.</title>
        <authorList>
            <person name="Counts J.A."/>
            <person name="Kelly R.M."/>
        </authorList>
    </citation>
    <scope>NUCLEOTIDE SEQUENCE [LARGE SCALE GENOMIC DNA]</scope>
    <source>
        <strain evidence="3 4">TA-1</strain>
    </source>
</reference>
<feature type="transmembrane region" description="Helical" evidence="1">
    <location>
        <begin position="266"/>
        <end position="287"/>
    </location>
</feature>
<dbReference type="Proteomes" id="UP000427373">
    <property type="component" value="Chromosome"/>
</dbReference>
<evidence type="ECO:0000256" key="1">
    <source>
        <dbReference type="SAM" id="Phobius"/>
    </source>
</evidence>
<dbReference type="GO" id="GO:0022857">
    <property type="term" value="F:transmembrane transporter activity"/>
    <property type="evidence" value="ECO:0007669"/>
    <property type="project" value="InterPro"/>
</dbReference>
<dbReference type="InterPro" id="IPR011701">
    <property type="entry name" value="MFS"/>
</dbReference>
<dbReference type="RefSeq" id="WP_156015577.1">
    <property type="nucleotide sequence ID" value="NZ_CP045484.1"/>
</dbReference>
<evidence type="ECO:0000259" key="2">
    <source>
        <dbReference type="PROSITE" id="PS50850"/>
    </source>
</evidence>
<feature type="transmembrane region" description="Helical" evidence="1">
    <location>
        <begin position="71"/>
        <end position="91"/>
    </location>
</feature>
<feature type="transmembrane region" description="Helical" evidence="1">
    <location>
        <begin position="97"/>
        <end position="119"/>
    </location>
</feature>
<dbReference type="InterPro" id="IPR052952">
    <property type="entry name" value="MFS-Transporter"/>
</dbReference>
<protein>
    <submittedName>
        <fullName evidence="3">MFS transporter</fullName>
    </submittedName>
</protein>
<dbReference type="Pfam" id="PF07690">
    <property type="entry name" value="MFS_1"/>
    <property type="match status" value="1"/>
</dbReference>
<dbReference type="InterPro" id="IPR036259">
    <property type="entry name" value="MFS_trans_sf"/>
</dbReference>
<accession>A0A650CK15</accession>
<dbReference type="AlphaFoldDB" id="A0A650CK15"/>
<feature type="transmembrane region" description="Helical" evidence="1">
    <location>
        <begin position="349"/>
        <end position="369"/>
    </location>
</feature>
<gene>
    <name evidence="3" type="ORF">D1869_13485</name>
</gene>
<dbReference type="PROSITE" id="PS50850">
    <property type="entry name" value="MFS"/>
    <property type="match status" value="1"/>
</dbReference>
<feature type="transmembrane region" description="Helical" evidence="1">
    <location>
        <begin position="293"/>
        <end position="314"/>
    </location>
</feature>
<feature type="transmembrane region" description="Helical" evidence="1">
    <location>
        <begin position="199"/>
        <end position="220"/>
    </location>
</feature>
<sequence length="372" mass="41228">MMLKKIFIVFISSLSFFLSYFSRIAWSIVSVYSSLKPTVIEDGIIFSLFFIGYIIVQIPAGILSDYVSPKIIALLSLVGLAVSSFISGIASNIQEEYFGSILMGLSAGWIYPVTIKILSLSFSKQELPVAIGYYSLAWPLSIVLAGLILPWISINFGWRSSYYIISFISLITAFMFIFIRSRKGEQSKREIIVKDKNVIIISLAGFLFFLAYWIITLYAYKYFLFIGLNDYLAGIAYSLLALAGIPSTIIAGYIIRSLGVKITLSLFELFYGTLTFSLSFLTLPIYIMTISSIMGFVRFVITPANSTAVSLIGGNKAGSVTGFANFFWQSSGIIAPIVASFIILSMGYFSLWIISGLIIIISSLIYFSLLKI</sequence>
<dbReference type="Gene3D" id="1.20.1250.20">
    <property type="entry name" value="MFS general substrate transporter like domains"/>
    <property type="match status" value="2"/>
</dbReference>
<dbReference type="KEGG" id="soh:D1869_13485"/>
<dbReference type="EMBL" id="CP045484">
    <property type="protein sequence ID" value="QGR18088.1"/>
    <property type="molecule type" value="Genomic_DNA"/>
</dbReference>
<feature type="transmembrane region" description="Helical" evidence="1">
    <location>
        <begin position="43"/>
        <end position="64"/>
    </location>
</feature>
<evidence type="ECO:0000313" key="3">
    <source>
        <dbReference type="EMBL" id="QGR18088.1"/>
    </source>
</evidence>
<feature type="transmembrane region" description="Helical" evidence="1">
    <location>
        <begin position="160"/>
        <end position="179"/>
    </location>
</feature>
<organism evidence="3 4">
    <name type="scientific">Sulfurisphaera ohwakuensis</name>
    <dbReference type="NCBI Taxonomy" id="69656"/>
    <lineage>
        <taxon>Archaea</taxon>
        <taxon>Thermoproteota</taxon>
        <taxon>Thermoprotei</taxon>
        <taxon>Sulfolobales</taxon>
        <taxon>Sulfolobaceae</taxon>
        <taxon>Sulfurisphaera</taxon>
    </lineage>
</organism>
<keyword evidence="1" id="KW-0472">Membrane</keyword>
<dbReference type="PANTHER" id="PTHR23527:SF1">
    <property type="entry name" value="BLL3282 PROTEIN"/>
    <property type="match status" value="1"/>
</dbReference>
<feature type="transmembrane region" description="Helical" evidence="1">
    <location>
        <begin position="232"/>
        <end position="254"/>
    </location>
</feature>
<dbReference type="GeneID" id="42802276"/>
<evidence type="ECO:0000313" key="4">
    <source>
        <dbReference type="Proteomes" id="UP000427373"/>
    </source>
</evidence>
<keyword evidence="1" id="KW-1133">Transmembrane helix</keyword>
<feature type="domain" description="Major facilitator superfamily (MFS) profile" evidence="2">
    <location>
        <begin position="1"/>
        <end position="372"/>
    </location>
</feature>
<dbReference type="OrthoDB" id="29061at2157"/>
<proteinExistence type="predicted"/>
<dbReference type="PANTHER" id="PTHR23527">
    <property type="entry name" value="BLL3282 PROTEIN"/>
    <property type="match status" value="1"/>
</dbReference>
<keyword evidence="1" id="KW-0812">Transmembrane</keyword>